<keyword evidence="10" id="KW-1185">Reference proteome</keyword>
<keyword evidence="5" id="KW-0479">Metal-binding</keyword>
<keyword evidence="6" id="KW-0378">Hydrolase</keyword>
<comment type="cofactor">
    <cofactor evidence="1">
        <name>a divalent metal cation</name>
        <dbReference type="ChEBI" id="CHEBI:60240"/>
    </cofactor>
</comment>
<evidence type="ECO:0000256" key="6">
    <source>
        <dbReference type="ARBA" id="ARBA00022801"/>
    </source>
</evidence>
<dbReference type="GO" id="GO:0005634">
    <property type="term" value="C:nucleus"/>
    <property type="evidence" value="ECO:0007669"/>
    <property type="project" value="UniProtKB-SubCell"/>
</dbReference>
<dbReference type="AlphaFoldDB" id="A0AAV0Y0S0"/>
<name>A0AAV0Y0S0_9HEMI</name>
<dbReference type="InterPro" id="IPR045249">
    <property type="entry name" value="HARBI1-like"/>
</dbReference>
<evidence type="ECO:0000313" key="10">
    <source>
        <dbReference type="Proteomes" id="UP001160148"/>
    </source>
</evidence>
<keyword evidence="7" id="KW-0539">Nucleus</keyword>
<dbReference type="PANTHER" id="PTHR22930">
    <property type="match status" value="1"/>
</dbReference>
<dbReference type="Proteomes" id="UP001160148">
    <property type="component" value="Unassembled WGS sequence"/>
</dbReference>
<feature type="domain" description="DDE Tnp4" evidence="8">
    <location>
        <begin position="159"/>
        <end position="315"/>
    </location>
</feature>
<dbReference type="PANTHER" id="PTHR22930:SF286">
    <property type="entry name" value="NUCLEASE HARBI1"/>
    <property type="match status" value="1"/>
</dbReference>
<evidence type="ECO:0000256" key="2">
    <source>
        <dbReference type="ARBA" id="ARBA00004123"/>
    </source>
</evidence>
<evidence type="ECO:0000256" key="1">
    <source>
        <dbReference type="ARBA" id="ARBA00001968"/>
    </source>
</evidence>
<dbReference type="EMBL" id="CARXXK010001140">
    <property type="protein sequence ID" value="CAI6373993.1"/>
    <property type="molecule type" value="Genomic_DNA"/>
</dbReference>
<evidence type="ECO:0000313" key="9">
    <source>
        <dbReference type="EMBL" id="CAI6373993.1"/>
    </source>
</evidence>
<evidence type="ECO:0000259" key="8">
    <source>
        <dbReference type="Pfam" id="PF13359"/>
    </source>
</evidence>
<evidence type="ECO:0000256" key="3">
    <source>
        <dbReference type="ARBA" id="ARBA00006958"/>
    </source>
</evidence>
<evidence type="ECO:0000256" key="4">
    <source>
        <dbReference type="ARBA" id="ARBA00022722"/>
    </source>
</evidence>
<comment type="similarity">
    <text evidence="3">Belongs to the HARBI1 family.</text>
</comment>
<gene>
    <name evidence="9" type="ORF">MEUPH1_LOCUS27659</name>
</gene>
<accession>A0AAV0Y0S0</accession>
<reference evidence="9 10" key="1">
    <citation type="submission" date="2023-01" db="EMBL/GenBank/DDBJ databases">
        <authorList>
            <person name="Whitehead M."/>
        </authorList>
    </citation>
    <scope>NUCLEOTIDE SEQUENCE [LARGE SCALE GENOMIC DNA]</scope>
</reference>
<dbReference type="GO" id="GO:0016787">
    <property type="term" value="F:hydrolase activity"/>
    <property type="evidence" value="ECO:0007669"/>
    <property type="project" value="UniProtKB-KW"/>
</dbReference>
<dbReference type="InterPro" id="IPR027806">
    <property type="entry name" value="HARBI1_dom"/>
</dbReference>
<comment type="caution">
    <text evidence="9">The sequence shown here is derived from an EMBL/GenBank/DDBJ whole genome shotgun (WGS) entry which is preliminary data.</text>
</comment>
<comment type="subcellular location">
    <subcellularLocation>
        <location evidence="2">Nucleus</location>
    </subcellularLocation>
</comment>
<organism evidence="9 10">
    <name type="scientific">Macrosiphum euphorbiae</name>
    <name type="common">potato aphid</name>
    <dbReference type="NCBI Taxonomy" id="13131"/>
    <lineage>
        <taxon>Eukaryota</taxon>
        <taxon>Metazoa</taxon>
        <taxon>Ecdysozoa</taxon>
        <taxon>Arthropoda</taxon>
        <taxon>Hexapoda</taxon>
        <taxon>Insecta</taxon>
        <taxon>Pterygota</taxon>
        <taxon>Neoptera</taxon>
        <taxon>Paraneoptera</taxon>
        <taxon>Hemiptera</taxon>
        <taxon>Sternorrhyncha</taxon>
        <taxon>Aphidomorpha</taxon>
        <taxon>Aphidoidea</taxon>
        <taxon>Aphididae</taxon>
        <taxon>Macrosiphini</taxon>
        <taxon>Macrosiphum</taxon>
    </lineage>
</organism>
<sequence>MAFVAHILVLNELEQHQAIYALKIQRRRLRDTYNPFDLREYDFTKLFRISKNLALYTIDKLSNVQRLQRKRKNGLSLQLQVLVAIRFFAFGSFQRCVGQDYLGSISQSSVSRCITRVATSLYEVCLSDWVRFPQNDAERKAVEIRFRDLMGVPGIIGCIDGTQVAIATPFHLDNEEAYKNHHGYHSINCQLICDNQLRIMNVLCFPGTVHDQFIFSSSIIHTEMNRLHTQRIGKYFLLADSGYRAEPFILTPVLGAAEGSPEERYTKRHCQVRNCIERCNGVLKMRWRCLSKYSTLHYRPKTSAFIVIACVILHNMCLEW</sequence>
<keyword evidence="4" id="KW-0540">Nuclease</keyword>
<dbReference type="GO" id="GO:0046872">
    <property type="term" value="F:metal ion binding"/>
    <property type="evidence" value="ECO:0007669"/>
    <property type="project" value="UniProtKB-KW"/>
</dbReference>
<dbReference type="Pfam" id="PF13359">
    <property type="entry name" value="DDE_Tnp_4"/>
    <property type="match status" value="1"/>
</dbReference>
<evidence type="ECO:0000256" key="7">
    <source>
        <dbReference type="ARBA" id="ARBA00023242"/>
    </source>
</evidence>
<evidence type="ECO:0000256" key="5">
    <source>
        <dbReference type="ARBA" id="ARBA00022723"/>
    </source>
</evidence>
<protein>
    <recommendedName>
        <fullName evidence="8">DDE Tnp4 domain-containing protein</fullName>
    </recommendedName>
</protein>
<proteinExistence type="inferred from homology"/>
<dbReference type="GO" id="GO:0004518">
    <property type="term" value="F:nuclease activity"/>
    <property type="evidence" value="ECO:0007669"/>
    <property type="project" value="UniProtKB-KW"/>
</dbReference>